<reference evidence="5" key="1">
    <citation type="journal article" date="2021" name="PeerJ">
        <title>Extensive microbial diversity within the chicken gut microbiome revealed by metagenomics and culture.</title>
        <authorList>
            <person name="Gilroy R."/>
            <person name="Ravi A."/>
            <person name="Getino M."/>
            <person name="Pursley I."/>
            <person name="Horton D.L."/>
            <person name="Alikhan N.F."/>
            <person name="Baker D."/>
            <person name="Gharbi K."/>
            <person name="Hall N."/>
            <person name="Watson M."/>
            <person name="Adriaenssens E.M."/>
            <person name="Foster-Nyarko E."/>
            <person name="Jarju S."/>
            <person name="Secka A."/>
            <person name="Antonio M."/>
            <person name="Oren A."/>
            <person name="Chaudhuri R.R."/>
            <person name="La Ragione R."/>
            <person name="Hildebrand F."/>
            <person name="Pallen M.J."/>
        </authorList>
    </citation>
    <scope>NUCLEOTIDE SEQUENCE</scope>
    <source>
        <strain evidence="5">14324</strain>
    </source>
</reference>
<evidence type="ECO:0000313" key="6">
    <source>
        <dbReference type="Proteomes" id="UP000824041"/>
    </source>
</evidence>
<organism evidence="5 6">
    <name type="scientific">Candidatus Blautia faecigallinarum</name>
    <dbReference type="NCBI Taxonomy" id="2838488"/>
    <lineage>
        <taxon>Bacteria</taxon>
        <taxon>Bacillati</taxon>
        <taxon>Bacillota</taxon>
        <taxon>Clostridia</taxon>
        <taxon>Lachnospirales</taxon>
        <taxon>Lachnospiraceae</taxon>
        <taxon>Blautia</taxon>
    </lineage>
</organism>
<dbReference type="EMBL" id="DXBU01000148">
    <property type="protein sequence ID" value="HIZ23347.1"/>
    <property type="molecule type" value="Genomic_DNA"/>
</dbReference>
<dbReference type="PANTHER" id="PTHR11049">
    <property type="entry name" value="ACYL COENZYME A THIOESTER HYDROLASE"/>
    <property type="match status" value="1"/>
</dbReference>
<dbReference type="Proteomes" id="UP000824041">
    <property type="component" value="Unassembled WGS sequence"/>
</dbReference>
<dbReference type="InterPro" id="IPR033120">
    <property type="entry name" value="HOTDOG_ACOT"/>
</dbReference>
<dbReference type="Gene3D" id="3.10.129.10">
    <property type="entry name" value="Hotdog Thioesterase"/>
    <property type="match status" value="1"/>
</dbReference>
<evidence type="ECO:0000256" key="1">
    <source>
        <dbReference type="ARBA" id="ARBA00010458"/>
    </source>
</evidence>
<gene>
    <name evidence="5" type="ORF">IAA21_11215</name>
</gene>
<evidence type="ECO:0000313" key="5">
    <source>
        <dbReference type="EMBL" id="HIZ23347.1"/>
    </source>
</evidence>
<dbReference type="PANTHER" id="PTHR11049:SF16">
    <property type="entry name" value="PROTEIN VDLD"/>
    <property type="match status" value="1"/>
</dbReference>
<dbReference type="Pfam" id="PF03061">
    <property type="entry name" value="4HBT"/>
    <property type="match status" value="1"/>
</dbReference>
<evidence type="ECO:0000259" key="4">
    <source>
        <dbReference type="PROSITE" id="PS51770"/>
    </source>
</evidence>
<dbReference type="PROSITE" id="PS51770">
    <property type="entry name" value="HOTDOG_ACOT"/>
    <property type="match status" value="1"/>
</dbReference>
<accession>A0A9D2DUA2</accession>
<dbReference type="InterPro" id="IPR040170">
    <property type="entry name" value="Cytosol_ACT"/>
</dbReference>
<keyword evidence="2 3" id="KW-0378">Hydrolase</keyword>
<reference evidence="5" key="2">
    <citation type="submission" date="2021-04" db="EMBL/GenBank/DDBJ databases">
        <authorList>
            <person name="Gilroy R."/>
        </authorList>
    </citation>
    <scope>NUCLEOTIDE SEQUENCE</scope>
    <source>
        <strain evidence="5">14324</strain>
    </source>
</reference>
<dbReference type="AlphaFoldDB" id="A0A9D2DUA2"/>
<dbReference type="GO" id="GO:0005829">
    <property type="term" value="C:cytosol"/>
    <property type="evidence" value="ECO:0007669"/>
    <property type="project" value="TreeGrafter"/>
</dbReference>
<sequence length="162" mass="18368">MKEKERLMKKVEDSRTEQVHLIMRQHLNSGGRLFGGILMQWIDEVAGVVAMRHAGTNRVTTAAVDNLQFKEPTYEGELLVLIGYVTYVGNTSMEVEIDTYVERSDGMRYSVNRAFFVMVAMDEKEKPMAVPGLSLSSEAERARYEAGILRKSVRLDRSKTGF</sequence>
<name>A0A9D2DUA2_9FIRM</name>
<proteinExistence type="inferred from homology"/>
<dbReference type="SUPFAM" id="SSF54637">
    <property type="entry name" value="Thioesterase/thiol ester dehydrase-isomerase"/>
    <property type="match status" value="1"/>
</dbReference>
<dbReference type="InterPro" id="IPR006683">
    <property type="entry name" value="Thioestr_dom"/>
</dbReference>
<dbReference type="GO" id="GO:0006637">
    <property type="term" value="P:acyl-CoA metabolic process"/>
    <property type="evidence" value="ECO:0007669"/>
    <property type="project" value="TreeGrafter"/>
</dbReference>
<feature type="domain" description="HotDog ACOT-type" evidence="4">
    <location>
        <begin position="12"/>
        <end position="124"/>
    </location>
</feature>
<comment type="similarity">
    <text evidence="1">Belongs to the acyl coenzyme A hydrolase family.</text>
</comment>
<dbReference type="GO" id="GO:0052816">
    <property type="term" value="F:long-chain fatty acyl-CoA hydrolase activity"/>
    <property type="evidence" value="ECO:0007669"/>
    <property type="project" value="TreeGrafter"/>
</dbReference>
<dbReference type="InterPro" id="IPR029069">
    <property type="entry name" value="HotDog_dom_sf"/>
</dbReference>
<dbReference type="CDD" id="cd03442">
    <property type="entry name" value="BFIT_BACH"/>
    <property type="match status" value="1"/>
</dbReference>
<protein>
    <submittedName>
        <fullName evidence="5">Acyl-CoA thioesterase</fullName>
    </submittedName>
</protein>
<evidence type="ECO:0000256" key="3">
    <source>
        <dbReference type="PROSITE-ProRule" id="PRU01106"/>
    </source>
</evidence>
<evidence type="ECO:0000256" key="2">
    <source>
        <dbReference type="ARBA" id="ARBA00022801"/>
    </source>
</evidence>
<comment type="caution">
    <text evidence="5">The sequence shown here is derived from an EMBL/GenBank/DDBJ whole genome shotgun (WGS) entry which is preliminary data.</text>
</comment>